<keyword evidence="5" id="KW-1133">Transmembrane helix</keyword>
<dbReference type="PANTHER" id="PTHR30417:SF1">
    <property type="entry name" value="N-ACETYLMURAMOYL-L-ALANINE AMIDASE AMID"/>
    <property type="match status" value="1"/>
</dbReference>
<dbReference type="AlphaFoldDB" id="A0A0F9E4G5"/>
<comment type="catalytic activity">
    <reaction evidence="1">
        <text>Hydrolyzes the link between N-acetylmuramoyl residues and L-amino acid residues in certain cell-wall glycopeptides.</text>
        <dbReference type="EC" id="3.5.1.28"/>
    </reaction>
</comment>
<proteinExistence type="predicted"/>
<dbReference type="EMBL" id="LAZR01036455">
    <property type="protein sequence ID" value="KKL24791.1"/>
    <property type="molecule type" value="Genomic_DNA"/>
</dbReference>
<feature type="domain" description="Peptidoglycan recognition protein family" evidence="7">
    <location>
        <begin position="65"/>
        <end position="191"/>
    </location>
</feature>
<evidence type="ECO:0000256" key="5">
    <source>
        <dbReference type="SAM" id="Phobius"/>
    </source>
</evidence>
<dbReference type="GO" id="GO:0009254">
    <property type="term" value="P:peptidoglycan turnover"/>
    <property type="evidence" value="ECO:0007669"/>
    <property type="project" value="TreeGrafter"/>
</dbReference>
<dbReference type="GO" id="GO:0008745">
    <property type="term" value="F:N-acetylmuramoyl-L-alanine amidase activity"/>
    <property type="evidence" value="ECO:0007669"/>
    <property type="project" value="UniProtKB-EC"/>
</dbReference>
<dbReference type="GO" id="GO:0009253">
    <property type="term" value="P:peptidoglycan catabolic process"/>
    <property type="evidence" value="ECO:0007669"/>
    <property type="project" value="InterPro"/>
</dbReference>
<evidence type="ECO:0000256" key="1">
    <source>
        <dbReference type="ARBA" id="ARBA00001561"/>
    </source>
</evidence>
<dbReference type="SMART" id="SM00644">
    <property type="entry name" value="Ami_2"/>
    <property type="match status" value="1"/>
</dbReference>
<dbReference type="EC" id="3.5.1.28" evidence="2"/>
<protein>
    <recommendedName>
        <fullName evidence="2">N-acetylmuramoyl-L-alanine amidase</fullName>
        <ecNumber evidence="2">3.5.1.28</ecNumber>
    </recommendedName>
</protein>
<evidence type="ECO:0000259" key="7">
    <source>
        <dbReference type="SMART" id="SM00701"/>
    </source>
</evidence>
<keyword evidence="5" id="KW-0472">Membrane</keyword>
<name>A0A0F9E4G5_9ZZZZ</name>
<accession>A0A0F9E4G5</accession>
<dbReference type="Pfam" id="PF01510">
    <property type="entry name" value="Amidase_2"/>
    <property type="match status" value="1"/>
</dbReference>
<sequence length="222" mass="25542">MMEITERHIIIFSIVTFVIAIGLFIYLPFIGIRGQFANTKKQPLGTKEPFIATTVDIEKLCEVDVSENEWKYIVLHHSATDEGNAYKFDRYHRKEKKWKNGLAYHFVIGNGKGSREGEIEVGNRWKRQIHGAHTANKDINRVSIGICLVGNFEKDYEPAYNQLESLVSLVNYLAKRYNISKSNIIMHNQVVQKNTACPGKNFPYEKLMERIASLQSARTYRG</sequence>
<evidence type="ECO:0000259" key="6">
    <source>
        <dbReference type="SMART" id="SM00644"/>
    </source>
</evidence>
<dbReference type="Gene3D" id="3.40.80.10">
    <property type="entry name" value="Peptidoglycan recognition protein-like"/>
    <property type="match status" value="1"/>
</dbReference>
<organism evidence="8">
    <name type="scientific">marine sediment metagenome</name>
    <dbReference type="NCBI Taxonomy" id="412755"/>
    <lineage>
        <taxon>unclassified sequences</taxon>
        <taxon>metagenomes</taxon>
        <taxon>ecological metagenomes</taxon>
    </lineage>
</organism>
<dbReference type="GO" id="GO:0071555">
    <property type="term" value="P:cell wall organization"/>
    <property type="evidence" value="ECO:0007669"/>
    <property type="project" value="UniProtKB-KW"/>
</dbReference>
<keyword evidence="4" id="KW-0961">Cell wall biogenesis/degradation</keyword>
<dbReference type="SUPFAM" id="SSF55846">
    <property type="entry name" value="N-acetylmuramoyl-L-alanine amidase-like"/>
    <property type="match status" value="1"/>
</dbReference>
<dbReference type="InterPro" id="IPR006619">
    <property type="entry name" value="PGRP_domain_met/bac"/>
</dbReference>
<gene>
    <name evidence="8" type="ORF">LCGC14_2411780</name>
</gene>
<evidence type="ECO:0000313" key="8">
    <source>
        <dbReference type="EMBL" id="KKL24791.1"/>
    </source>
</evidence>
<dbReference type="CDD" id="cd06583">
    <property type="entry name" value="PGRP"/>
    <property type="match status" value="1"/>
</dbReference>
<dbReference type="GO" id="GO:0008270">
    <property type="term" value="F:zinc ion binding"/>
    <property type="evidence" value="ECO:0007669"/>
    <property type="project" value="InterPro"/>
</dbReference>
<comment type="caution">
    <text evidence="8">The sequence shown here is derived from an EMBL/GenBank/DDBJ whole genome shotgun (WGS) entry which is preliminary data.</text>
</comment>
<evidence type="ECO:0000256" key="3">
    <source>
        <dbReference type="ARBA" id="ARBA00022801"/>
    </source>
</evidence>
<keyword evidence="5" id="KW-0812">Transmembrane</keyword>
<dbReference type="SMART" id="SM00701">
    <property type="entry name" value="PGRP"/>
    <property type="match status" value="1"/>
</dbReference>
<evidence type="ECO:0000256" key="4">
    <source>
        <dbReference type="ARBA" id="ARBA00023316"/>
    </source>
</evidence>
<keyword evidence="3" id="KW-0378">Hydrolase</keyword>
<dbReference type="InterPro" id="IPR002502">
    <property type="entry name" value="Amidase_domain"/>
</dbReference>
<feature type="domain" description="N-acetylmuramoyl-L-alanine amidase" evidence="6">
    <location>
        <begin position="58"/>
        <end position="199"/>
    </location>
</feature>
<feature type="transmembrane region" description="Helical" evidence="5">
    <location>
        <begin position="9"/>
        <end position="29"/>
    </location>
</feature>
<dbReference type="InterPro" id="IPR051206">
    <property type="entry name" value="NAMLAA_amidase_2"/>
</dbReference>
<evidence type="ECO:0000256" key="2">
    <source>
        <dbReference type="ARBA" id="ARBA00011901"/>
    </source>
</evidence>
<reference evidence="8" key="1">
    <citation type="journal article" date="2015" name="Nature">
        <title>Complex archaea that bridge the gap between prokaryotes and eukaryotes.</title>
        <authorList>
            <person name="Spang A."/>
            <person name="Saw J.H."/>
            <person name="Jorgensen S.L."/>
            <person name="Zaremba-Niedzwiedzka K."/>
            <person name="Martijn J."/>
            <person name="Lind A.E."/>
            <person name="van Eijk R."/>
            <person name="Schleper C."/>
            <person name="Guy L."/>
            <person name="Ettema T.J."/>
        </authorList>
    </citation>
    <scope>NUCLEOTIDE SEQUENCE</scope>
</reference>
<dbReference type="InterPro" id="IPR036505">
    <property type="entry name" value="Amidase/PGRP_sf"/>
</dbReference>
<feature type="non-terminal residue" evidence="8">
    <location>
        <position position="222"/>
    </location>
</feature>
<dbReference type="PANTHER" id="PTHR30417">
    <property type="entry name" value="N-ACETYLMURAMOYL-L-ALANINE AMIDASE AMID"/>
    <property type="match status" value="1"/>
</dbReference>